<dbReference type="PANTHER" id="PTHR39639">
    <property type="entry name" value="CHROMOSOME 16, WHOLE GENOME SHOTGUN SEQUENCE"/>
    <property type="match status" value="1"/>
</dbReference>
<proteinExistence type="predicted"/>
<protein>
    <recommendedName>
        <fullName evidence="1">GmrSD restriction endonucleases N-terminal domain-containing protein</fullName>
    </recommendedName>
</protein>
<dbReference type="PANTHER" id="PTHR39639:SF1">
    <property type="entry name" value="DUF262 DOMAIN-CONTAINING PROTEIN"/>
    <property type="match status" value="1"/>
</dbReference>
<evidence type="ECO:0000313" key="2">
    <source>
        <dbReference type="EMBL" id="ARD70350.1"/>
    </source>
</evidence>
<evidence type="ECO:0000259" key="1">
    <source>
        <dbReference type="Pfam" id="PF03235"/>
    </source>
</evidence>
<dbReference type="AlphaFoldDB" id="A0A1V0M640"/>
<dbReference type="EMBL" id="KY494864">
    <property type="protein sequence ID" value="ARD70350.1"/>
    <property type="molecule type" value="Genomic_DNA"/>
</dbReference>
<dbReference type="InterPro" id="IPR004919">
    <property type="entry name" value="GmrSD_N"/>
</dbReference>
<organism evidence="2">
    <name type="scientific">Pseudomonas aeruginosa</name>
    <dbReference type="NCBI Taxonomy" id="287"/>
    <lineage>
        <taxon>Bacteria</taxon>
        <taxon>Pseudomonadati</taxon>
        <taxon>Pseudomonadota</taxon>
        <taxon>Gammaproteobacteria</taxon>
        <taxon>Pseudomonadales</taxon>
        <taxon>Pseudomonadaceae</taxon>
        <taxon>Pseudomonas</taxon>
    </lineage>
</organism>
<feature type="domain" description="GmrSD restriction endonucleases N-terminal" evidence="1">
    <location>
        <begin position="76"/>
        <end position="207"/>
    </location>
</feature>
<geneLocation type="plasmid" evidence="2">
    <name>pJB37</name>
</geneLocation>
<dbReference type="Pfam" id="PF03235">
    <property type="entry name" value="GmrSD_N"/>
    <property type="match status" value="1"/>
</dbReference>
<keyword evidence="2" id="KW-0614">Plasmid</keyword>
<name>A0A1V0M640_PSEAI</name>
<reference evidence="2" key="1">
    <citation type="submission" date="2017-01" db="EMBL/GenBank/DDBJ databases">
        <title>Complete nucleotide sequence of an IncP-2 blaVIM-2-harboring megaplasmid from Pseudomonas aeruginosa.</title>
        <authorList>
            <person name="Botelho J."/>
            <person name="Grosso F."/>
            <person name="Mabrouk A."/>
            <person name="Peixe L."/>
        </authorList>
    </citation>
    <scope>NUCLEOTIDE SEQUENCE</scope>
    <source>
        <strain evidence="2">FFUP_PS_37</strain>
        <plasmid evidence="2">pJB37</plasmid>
    </source>
</reference>
<sequence>MELTIYSSSTDGLLPHSYLPDYVRIHSFLVAQQLEISMSSLALPAPILAGNQRSYSISALWEGTPARTNVDQERQLLNLVLPPWQRPPSWNLDQQVQFIEGIFLGLGTGYYVINGRDYDDQGHDKPMSGWLIDGQQRITAIARFFHGEISIFGGIFFQDLSLADKRRRFNNLIFPCIEMDYTDDEKVLKELYRRLNFSGTPHTEADLELLNA</sequence>
<accession>A0A1V0M640</accession>